<feature type="compositionally biased region" description="Acidic residues" evidence="4">
    <location>
        <begin position="397"/>
        <end position="406"/>
    </location>
</feature>
<dbReference type="EMBL" id="JASJQH010006925">
    <property type="protein sequence ID" value="KAK9723369.1"/>
    <property type="molecule type" value="Genomic_DNA"/>
</dbReference>
<proteinExistence type="inferred from homology"/>
<dbReference type="PANTHER" id="PTHR11875">
    <property type="entry name" value="TESTIS-SPECIFIC Y-ENCODED PROTEIN"/>
    <property type="match status" value="1"/>
</dbReference>
<sequence>MRFQRISFSCVLKYRFLVKKPCSLSFFYLPFLTHFNRNQREITTIGMNNHPAGVDIKNGRNTDFVSPTPNNTPSFTSPISSSKPPGLSNLSEEITANFGEGNNEFLEELEGQIGSLMGESANLNALPLEVKERIFALKNLQNKYSSLEAQFHLEILELEKKYNQLSKPLFVQRSQIIVGEVQPAFEEIEAGKKIDEELTEELLSNTEEESSQEKAQGIPEFWLTVLNNHFHISELLTENDQKVLKHLDDISLSYLDGKPGFKLDFKFSENEYFENSVLSKTYYYQQSPENGELVFEHSEGTKIQWKEGKDLSVTVETKKQRHKSSNKTRVVKRTVPAETFFHFFETLEIPDDISETDEEEFGERMDADYELGEEFKEKIIPNAIDWFTGKALDYENGDEDFDDDYPQDFSVGEFDMDADEDDDDDD</sequence>
<comment type="similarity">
    <text evidence="1 2">Belongs to the nucleosome assembly protein (NAP) family.</text>
</comment>
<feature type="non-terminal residue" evidence="5">
    <location>
        <position position="426"/>
    </location>
</feature>
<evidence type="ECO:0000256" key="1">
    <source>
        <dbReference type="ARBA" id="ARBA00009947"/>
    </source>
</evidence>
<dbReference type="InterPro" id="IPR002164">
    <property type="entry name" value="NAP_family"/>
</dbReference>
<feature type="coiled-coil region" evidence="3">
    <location>
        <begin position="106"/>
        <end position="157"/>
    </location>
</feature>
<evidence type="ECO:0000256" key="2">
    <source>
        <dbReference type="RuleBase" id="RU003876"/>
    </source>
</evidence>
<evidence type="ECO:0000313" key="5">
    <source>
        <dbReference type="EMBL" id="KAK9723369.1"/>
    </source>
</evidence>
<dbReference type="Gene3D" id="3.30.1120.90">
    <property type="entry name" value="Nucleosome assembly protein"/>
    <property type="match status" value="1"/>
</dbReference>
<dbReference type="InterPro" id="IPR037231">
    <property type="entry name" value="NAP-like_sf"/>
</dbReference>
<protein>
    <submittedName>
        <fullName evidence="5">Histone chaperone</fullName>
    </submittedName>
</protein>
<dbReference type="SUPFAM" id="SSF143113">
    <property type="entry name" value="NAP-like"/>
    <property type="match status" value="1"/>
</dbReference>
<organism evidence="5 6">
    <name type="scientific">Basidiobolus ranarum</name>
    <dbReference type="NCBI Taxonomy" id="34480"/>
    <lineage>
        <taxon>Eukaryota</taxon>
        <taxon>Fungi</taxon>
        <taxon>Fungi incertae sedis</taxon>
        <taxon>Zoopagomycota</taxon>
        <taxon>Entomophthoromycotina</taxon>
        <taxon>Basidiobolomycetes</taxon>
        <taxon>Basidiobolales</taxon>
        <taxon>Basidiobolaceae</taxon>
        <taxon>Basidiobolus</taxon>
    </lineage>
</organism>
<evidence type="ECO:0000256" key="3">
    <source>
        <dbReference type="SAM" id="Coils"/>
    </source>
</evidence>
<evidence type="ECO:0000256" key="4">
    <source>
        <dbReference type="SAM" id="MobiDB-lite"/>
    </source>
</evidence>
<keyword evidence="6" id="KW-1185">Reference proteome</keyword>
<evidence type="ECO:0000313" key="6">
    <source>
        <dbReference type="Proteomes" id="UP001479436"/>
    </source>
</evidence>
<dbReference type="Proteomes" id="UP001479436">
    <property type="component" value="Unassembled WGS sequence"/>
</dbReference>
<feature type="compositionally biased region" description="Acidic residues" evidence="4">
    <location>
        <begin position="414"/>
        <end position="426"/>
    </location>
</feature>
<feature type="region of interest" description="Disordered" evidence="4">
    <location>
        <begin position="397"/>
        <end position="426"/>
    </location>
</feature>
<dbReference type="Pfam" id="PF00956">
    <property type="entry name" value="NAP"/>
    <property type="match status" value="1"/>
</dbReference>
<keyword evidence="3" id="KW-0175">Coiled coil</keyword>
<dbReference type="Gene3D" id="1.20.5.1500">
    <property type="match status" value="1"/>
</dbReference>
<accession>A0ABR2W9D6</accession>
<name>A0ABR2W9D6_9FUNG</name>
<comment type="caution">
    <text evidence="5">The sequence shown here is derived from an EMBL/GenBank/DDBJ whole genome shotgun (WGS) entry which is preliminary data.</text>
</comment>
<gene>
    <name evidence="5" type="primary">NAP1_2</name>
    <name evidence="5" type="ORF">K7432_001978</name>
</gene>
<reference evidence="5 6" key="1">
    <citation type="submission" date="2023-04" db="EMBL/GenBank/DDBJ databases">
        <title>Genome of Basidiobolus ranarum AG-B5.</title>
        <authorList>
            <person name="Stajich J.E."/>
            <person name="Carter-House D."/>
            <person name="Gryganskyi A."/>
        </authorList>
    </citation>
    <scope>NUCLEOTIDE SEQUENCE [LARGE SCALE GENOMIC DNA]</scope>
    <source>
        <strain evidence="5 6">AG-B5</strain>
    </source>
</reference>